<dbReference type="Proteomes" id="UP000004508">
    <property type="component" value="Unassembled WGS sequence"/>
</dbReference>
<sequence>MAQRSEAQNIIQYDSAVISHVRAVLALPYLPA</sequence>
<proteinExistence type="predicted"/>
<evidence type="ECO:0000313" key="1">
    <source>
        <dbReference type="EMBL" id="EFH86006.1"/>
    </source>
</evidence>
<dbReference type="AlphaFoldDB" id="D6TRQ4"/>
<dbReference type="EMBL" id="ADVG01000002">
    <property type="protein sequence ID" value="EFH86006.1"/>
    <property type="molecule type" value="Genomic_DNA"/>
</dbReference>
<reference evidence="1 2" key="1">
    <citation type="journal article" date="2011" name="Stand. Genomic Sci.">
        <title>Non-contiguous finished genome sequence and contextual data of the filamentous soil bacterium Ktedonobacter racemifer type strain (SOSP1-21).</title>
        <authorList>
            <person name="Chang Y.J."/>
            <person name="Land M."/>
            <person name="Hauser L."/>
            <person name="Chertkov O."/>
            <person name="Del Rio T.G."/>
            <person name="Nolan M."/>
            <person name="Copeland A."/>
            <person name="Tice H."/>
            <person name="Cheng J.F."/>
            <person name="Lucas S."/>
            <person name="Han C."/>
            <person name="Goodwin L."/>
            <person name="Pitluck S."/>
            <person name="Ivanova N."/>
            <person name="Ovchinikova G."/>
            <person name="Pati A."/>
            <person name="Chen A."/>
            <person name="Palaniappan K."/>
            <person name="Mavromatis K."/>
            <person name="Liolios K."/>
            <person name="Brettin T."/>
            <person name="Fiebig A."/>
            <person name="Rohde M."/>
            <person name="Abt B."/>
            <person name="Goker M."/>
            <person name="Detter J.C."/>
            <person name="Woyke T."/>
            <person name="Bristow J."/>
            <person name="Eisen J.A."/>
            <person name="Markowitz V."/>
            <person name="Hugenholtz P."/>
            <person name="Kyrpides N.C."/>
            <person name="Klenk H.P."/>
            <person name="Lapidus A."/>
        </authorList>
    </citation>
    <scope>NUCLEOTIDE SEQUENCE [LARGE SCALE GENOMIC DNA]</scope>
    <source>
        <strain evidence="2">DSM 44963</strain>
    </source>
</reference>
<dbReference type="STRING" id="485913.Krac_7272"/>
<gene>
    <name evidence="1" type="ORF">Krac_7272</name>
</gene>
<organism evidence="1 2">
    <name type="scientific">Ktedonobacter racemifer DSM 44963</name>
    <dbReference type="NCBI Taxonomy" id="485913"/>
    <lineage>
        <taxon>Bacteria</taxon>
        <taxon>Bacillati</taxon>
        <taxon>Chloroflexota</taxon>
        <taxon>Ktedonobacteria</taxon>
        <taxon>Ktedonobacterales</taxon>
        <taxon>Ktedonobacteraceae</taxon>
        <taxon>Ktedonobacter</taxon>
    </lineage>
</organism>
<evidence type="ECO:0000313" key="2">
    <source>
        <dbReference type="Proteomes" id="UP000004508"/>
    </source>
</evidence>
<accession>D6TRQ4</accession>
<dbReference type="InParanoid" id="D6TRQ4"/>
<keyword evidence="2" id="KW-1185">Reference proteome</keyword>
<protein>
    <submittedName>
        <fullName evidence="1">Uncharacterized protein</fullName>
    </submittedName>
</protein>
<name>D6TRQ4_KTERA</name>
<comment type="caution">
    <text evidence="1">The sequence shown here is derived from an EMBL/GenBank/DDBJ whole genome shotgun (WGS) entry which is preliminary data.</text>
</comment>